<feature type="binding site" evidence="5">
    <location>
        <position position="184"/>
    </location>
    <ligand>
        <name>Zn(2+)</name>
        <dbReference type="ChEBI" id="CHEBI:29105"/>
    </ligand>
</feature>
<feature type="active site" description="Proton acceptor" evidence="5">
    <location>
        <position position="173"/>
    </location>
</feature>
<name>A0AAV5GNG2_9BASI</name>
<evidence type="ECO:0000313" key="7">
    <source>
        <dbReference type="EMBL" id="GJN91037.1"/>
    </source>
</evidence>
<dbReference type="Gene3D" id="3.30.1600.10">
    <property type="entry name" value="SIR2/SIRT2 'Small Domain"/>
    <property type="match status" value="1"/>
</dbReference>
<evidence type="ECO:0000256" key="1">
    <source>
        <dbReference type="ARBA" id="ARBA00004173"/>
    </source>
</evidence>
<protein>
    <recommendedName>
        <fullName evidence="6">Deacetylase sirtuin-type domain-containing protein</fullName>
    </recommendedName>
</protein>
<dbReference type="PROSITE" id="PS50305">
    <property type="entry name" value="SIRTUIN"/>
    <property type="match status" value="1"/>
</dbReference>
<comment type="caution">
    <text evidence="7">The sequence shown here is derived from an EMBL/GenBank/DDBJ whole genome shotgun (WGS) entry which is preliminary data.</text>
</comment>
<dbReference type="Proteomes" id="UP001342314">
    <property type="component" value="Unassembled WGS sequence"/>
</dbReference>
<feature type="binding site" evidence="5">
    <location>
        <position position="242"/>
    </location>
    <ligand>
        <name>Zn(2+)</name>
        <dbReference type="ChEBI" id="CHEBI:29105"/>
    </ligand>
</feature>
<comment type="similarity">
    <text evidence="2">Belongs to the sirtuin family. Class I subfamily.</text>
</comment>
<dbReference type="PANTHER" id="PTHR11085:SF10">
    <property type="entry name" value="NAD-DEPENDENT PROTEIN DEACYLASE SIRTUIN-5, MITOCHONDRIAL-RELATED"/>
    <property type="match status" value="1"/>
</dbReference>
<organism evidence="7 8">
    <name type="scientific">Rhodotorula paludigena</name>
    <dbReference type="NCBI Taxonomy" id="86838"/>
    <lineage>
        <taxon>Eukaryota</taxon>
        <taxon>Fungi</taxon>
        <taxon>Dikarya</taxon>
        <taxon>Basidiomycota</taxon>
        <taxon>Pucciniomycotina</taxon>
        <taxon>Microbotryomycetes</taxon>
        <taxon>Sporidiobolales</taxon>
        <taxon>Sporidiobolaceae</taxon>
        <taxon>Rhodotorula</taxon>
    </lineage>
</organism>
<dbReference type="InterPro" id="IPR003000">
    <property type="entry name" value="Sirtuin"/>
</dbReference>
<dbReference type="GO" id="GO:0005739">
    <property type="term" value="C:mitochondrion"/>
    <property type="evidence" value="ECO:0007669"/>
    <property type="project" value="UniProtKB-SubCell"/>
</dbReference>
<gene>
    <name evidence="7" type="ORF">Rhopal_004052-T1</name>
</gene>
<feature type="domain" description="Deacetylase sirtuin-type" evidence="6">
    <location>
        <begin position="23"/>
        <end position="342"/>
    </location>
</feature>
<feature type="binding site" evidence="5">
    <location>
        <position position="245"/>
    </location>
    <ligand>
        <name>Zn(2+)</name>
        <dbReference type="ChEBI" id="CHEBI:29105"/>
    </ligand>
</feature>
<comment type="subcellular location">
    <subcellularLocation>
        <location evidence="1">Mitochondrion</location>
    </subcellularLocation>
</comment>
<dbReference type="GO" id="GO:0017136">
    <property type="term" value="F:histone deacetylase activity, NAD-dependent"/>
    <property type="evidence" value="ECO:0007669"/>
    <property type="project" value="TreeGrafter"/>
</dbReference>
<dbReference type="PANTHER" id="PTHR11085">
    <property type="entry name" value="NAD-DEPENDENT PROTEIN DEACYLASE SIRTUIN-5, MITOCHONDRIAL-RELATED"/>
    <property type="match status" value="1"/>
</dbReference>
<dbReference type="SUPFAM" id="SSF52467">
    <property type="entry name" value="DHS-like NAD/FAD-binding domain"/>
    <property type="match status" value="1"/>
</dbReference>
<dbReference type="EMBL" id="BQKY01000008">
    <property type="protein sequence ID" value="GJN91037.1"/>
    <property type="molecule type" value="Genomic_DNA"/>
</dbReference>
<dbReference type="GO" id="GO:0046872">
    <property type="term" value="F:metal ion binding"/>
    <property type="evidence" value="ECO:0007669"/>
    <property type="project" value="UniProtKB-KW"/>
</dbReference>
<evidence type="ECO:0000313" key="8">
    <source>
        <dbReference type="Proteomes" id="UP001342314"/>
    </source>
</evidence>
<dbReference type="AlphaFoldDB" id="A0AAV5GNG2"/>
<proteinExistence type="inferred from homology"/>
<keyword evidence="3" id="KW-0808">Transferase</keyword>
<dbReference type="Gene3D" id="3.40.50.1220">
    <property type="entry name" value="TPP-binding domain"/>
    <property type="match status" value="1"/>
</dbReference>
<accession>A0AAV5GNG2</accession>
<evidence type="ECO:0000256" key="2">
    <source>
        <dbReference type="ARBA" id="ARBA00006924"/>
    </source>
</evidence>
<dbReference type="InterPro" id="IPR029035">
    <property type="entry name" value="DHS-like_NAD/FAD-binding_dom"/>
</dbReference>
<evidence type="ECO:0000256" key="3">
    <source>
        <dbReference type="ARBA" id="ARBA00022679"/>
    </source>
</evidence>
<keyword evidence="8" id="KW-1185">Reference proteome</keyword>
<keyword evidence="5" id="KW-0479">Metal-binding</keyword>
<evidence type="ECO:0000256" key="5">
    <source>
        <dbReference type="PROSITE-ProRule" id="PRU00236"/>
    </source>
</evidence>
<keyword evidence="5" id="KW-0862">Zinc</keyword>
<dbReference type="Pfam" id="PF02146">
    <property type="entry name" value="SIR2"/>
    <property type="match status" value="2"/>
</dbReference>
<evidence type="ECO:0000256" key="4">
    <source>
        <dbReference type="ARBA" id="ARBA00023027"/>
    </source>
</evidence>
<dbReference type="InterPro" id="IPR050134">
    <property type="entry name" value="NAD-dep_sirtuin_deacylases"/>
</dbReference>
<dbReference type="GO" id="GO:0070403">
    <property type="term" value="F:NAD+ binding"/>
    <property type="evidence" value="ECO:0007669"/>
    <property type="project" value="InterPro"/>
</dbReference>
<keyword evidence="4" id="KW-0520">NAD</keyword>
<dbReference type="InterPro" id="IPR026591">
    <property type="entry name" value="Sirtuin_cat_small_dom_sf"/>
</dbReference>
<sequence length="371" mass="40627">MGEIRVPGLVEGLHPPAPFMTLAASVELLVNFLRKGRTSSGKGTALLTGAGISVDSGIRAYRGPGGTYTIRKHRPIFYGEFINDAHMRQRYWARSYLGYPPVRRAESNPTHYAMAALQKMGYISSLITQNVDGLHHRAHAEDLSVYLEPPAVKPAESPDAPLPVLDPAILELHGTLRHAHCLSCHTPTGRDAFQDRLSELNPAWLEYQQEIESGLREEKLNPDGDIELGPGVRYEDFKVPPCGHCGGPMKPRVIFFGESLEPVTRRQSAHLVSSASQLLVAGSSLATFSAYRLVRQMKEQGGPVGLVNLGESRADPIVDWRIGWEGGAGDVFPLAVRELLRDETRKDVKDDVERLLVLGKVKKVPPGPAAS</sequence>
<evidence type="ECO:0000259" key="6">
    <source>
        <dbReference type="PROSITE" id="PS50305"/>
    </source>
</evidence>
<dbReference type="InterPro" id="IPR026590">
    <property type="entry name" value="Ssirtuin_cat_dom"/>
</dbReference>
<reference evidence="7 8" key="1">
    <citation type="submission" date="2021-12" db="EMBL/GenBank/DDBJ databases">
        <title>High titer production of polyol ester of fatty acids by Rhodotorula paludigena BS15 towards product separation-free biomass refinery.</title>
        <authorList>
            <person name="Mano J."/>
            <person name="Ono H."/>
            <person name="Tanaka T."/>
            <person name="Naito K."/>
            <person name="Sushida H."/>
            <person name="Ike M."/>
            <person name="Tokuyasu K."/>
            <person name="Kitaoka M."/>
        </authorList>
    </citation>
    <scope>NUCLEOTIDE SEQUENCE [LARGE SCALE GENOMIC DNA]</scope>
    <source>
        <strain evidence="7 8">BS15</strain>
    </source>
</reference>
<feature type="binding site" evidence="5">
    <location>
        <position position="181"/>
    </location>
    <ligand>
        <name>Zn(2+)</name>
        <dbReference type="ChEBI" id="CHEBI:29105"/>
    </ligand>
</feature>